<organism evidence="1 2">
    <name type="scientific">Sphagnum troendelagicum</name>
    <dbReference type="NCBI Taxonomy" id="128251"/>
    <lineage>
        <taxon>Eukaryota</taxon>
        <taxon>Viridiplantae</taxon>
        <taxon>Streptophyta</taxon>
        <taxon>Embryophyta</taxon>
        <taxon>Bryophyta</taxon>
        <taxon>Sphagnophytina</taxon>
        <taxon>Sphagnopsida</taxon>
        <taxon>Sphagnales</taxon>
        <taxon>Sphagnaceae</taxon>
        <taxon>Sphagnum</taxon>
    </lineage>
</organism>
<accession>A0ABP0V1D8</accession>
<gene>
    <name evidence="1" type="ORF">CSSPTR1EN2_LOCUS22670</name>
</gene>
<proteinExistence type="predicted"/>
<dbReference type="Proteomes" id="UP001497512">
    <property type="component" value="Chromosome 8"/>
</dbReference>
<name>A0ABP0V1D8_9BRYO</name>
<evidence type="ECO:0000313" key="2">
    <source>
        <dbReference type="Proteomes" id="UP001497512"/>
    </source>
</evidence>
<evidence type="ECO:0000313" key="1">
    <source>
        <dbReference type="EMBL" id="CAK9235345.1"/>
    </source>
</evidence>
<reference evidence="1" key="1">
    <citation type="submission" date="2024-02" db="EMBL/GenBank/DDBJ databases">
        <authorList>
            <consortium name="ELIXIR-Norway"/>
            <consortium name="Elixir Norway"/>
        </authorList>
    </citation>
    <scope>NUCLEOTIDE SEQUENCE</scope>
</reference>
<protein>
    <submittedName>
        <fullName evidence="1">Uncharacterized protein</fullName>
    </submittedName>
</protein>
<sequence>MVIPNASAQENAVTSASMTVQEENSSLIKEPLGKSSAQVHLCKMLTEESLFENSSEPSIKMAKHQPPLLLRWNDEQNTAWTALGIPAAPSASGLQCMSQSSAILLFLQPLEISSQSRWQCPIPPHILTFAPTTASMPYPAHISSVPLPVFCSHSCSPQLPDSSILFFSL</sequence>
<dbReference type="EMBL" id="OZ019900">
    <property type="protein sequence ID" value="CAK9235345.1"/>
    <property type="molecule type" value="Genomic_DNA"/>
</dbReference>
<keyword evidence="2" id="KW-1185">Reference proteome</keyword>